<proteinExistence type="inferred from homology"/>
<comment type="similarity">
    <text evidence="5">Belongs to the peptidase S1 family. CLIP subfamily.</text>
</comment>
<dbReference type="SUPFAM" id="SSF50494">
    <property type="entry name" value="Trypsin-like serine proteases"/>
    <property type="match status" value="1"/>
</dbReference>
<reference evidence="6" key="1">
    <citation type="submission" date="2022-08" db="UniProtKB">
        <authorList>
            <consortium name="EnsemblMetazoa"/>
        </authorList>
    </citation>
    <scope>IDENTIFICATION</scope>
    <source>
        <strain evidence="6">Israel</strain>
    </source>
</reference>
<dbReference type="VEuPathDB" id="VectorBase:PPAPM1_004007"/>
<dbReference type="PANTHER" id="PTHR24276">
    <property type="entry name" value="POLYSERASE-RELATED"/>
    <property type="match status" value="1"/>
</dbReference>
<keyword evidence="1" id="KW-0645">Protease</keyword>
<keyword evidence="4" id="KW-1015">Disulfide bond</keyword>
<dbReference type="Gene3D" id="2.40.10.10">
    <property type="entry name" value="Trypsin-like serine proteases"/>
    <property type="match status" value="1"/>
</dbReference>
<dbReference type="PANTHER" id="PTHR24276:SF98">
    <property type="entry name" value="FI18310P1-RELATED"/>
    <property type="match status" value="1"/>
</dbReference>
<dbReference type="Proteomes" id="UP000092462">
    <property type="component" value="Unassembled WGS sequence"/>
</dbReference>
<accession>A0A1B0EZ70</accession>
<evidence type="ECO:0000256" key="1">
    <source>
        <dbReference type="ARBA" id="ARBA00022670"/>
    </source>
</evidence>
<evidence type="ECO:0000313" key="7">
    <source>
        <dbReference type="Proteomes" id="UP000092462"/>
    </source>
</evidence>
<dbReference type="InterPro" id="IPR001254">
    <property type="entry name" value="Trypsin_dom"/>
</dbReference>
<dbReference type="EMBL" id="AJVK01033309">
    <property type="status" value="NOT_ANNOTATED_CDS"/>
    <property type="molecule type" value="Genomic_DNA"/>
</dbReference>
<dbReference type="GO" id="GO:0004252">
    <property type="term" value="F:serine-type endopeptidase activity"/>
    <property type="evidence" value="ECO:0007669"/>
    <property type="project" value="InterPro"/>
</dbReference>
<evidence type="ECO:0000313" key="6">
    <source>
        <dbReference type="EnsemblMetazoa" id="PPAI006563-PA"/>
    </source>
</evidence>
<evidence type="ECO:0000256" key="4">
    <source>
        <dbReference type="ARBA" id="ARBA00023157"/>
    </source>
</evidence>
<sequence length="77" mass="8769">MLRRMIINVLLVTVLGSKFNDDLKPQTRIVGGQETNIEKFPYQISLEYNKKHTCGGAIISRNYVITAAHCIEYARDV</sequence>
<dbReference type="InterPro" id="IPR009003">
    <property type="entry name" value="Peptidase_S1_PA"/>
</dbReference>
<dbReference type="Pfam" id="PF00089">
    <property type="entry name" value="Trypsin"/>
    <property type="match status" value="1"/>
</dbReference>
<keyword evidence="3" id="KW-0720">Serine protease</keyword>
<dbReference type="EMBL" id="AJVK01033310">
    <property type="status" value="NOT_ANNOTATED_CDS"/>
    <property type="molecule type" value="Genomic_DNA"/>
</dbReference>
<dbReference type="GO" id="GO:0006508">
    <property type="term" value="P:proteolysis"/>
    <property type="evidence" value="ECO:0007669"/>
    <property type="project" value="UniProtKB-KW"/>
</dbReference>
<dbReference type="InterPro" id="IPR050430">
    <property type="entry name" value="Peptidase_S1"/>
</dbReference>
<protein>
    <submittedName>
        <fullName evidence="6">Uncharacterized protein</fullName>
    </submittedName>
</protein>
<name>A0A1B0EZ70_PHLPP</name>
<dbReference type="EnsemblMetazoa" id="PPAI006563-RA">
    <property type="protein sequence ID" value="PPAI006563-PA"/>
    <property type="gene ID" value="PPAI006563"/>
</dbReference>
<evidence type="ECO:0000256" key="3">
    <source>
        <dbReference type="ARBA" id="ARBA00022825"/>
    </source>
</evidence>
<dbReference type="PROSITE" id="PS00134">
    <property type="entry name" value="TRYPSIN_HIS"/>
    <property type="match status" value="1"/>
</dbReference>
<evidence type="ECO:0000256" key="2">
    <source>
        <dbReference type="ARBA" id="ARBA00022801"/>
    </source>
</evidence>
<keyword evidence="2" id="KW-0378">Hydrolase</keyword>
<dbReference type="VEuPathDB" id="VectorBase:PPAI006563"/>
<dbReference type="InterPro" id="IPR043504">
    <property type="entry name" value="Peptidase_S1_PA_chymotrypsin"/>
</dbReference>
<dbReference type="AlphaFoldDB" id="A0A1B0EZ70"/>
<organism evidence="6 7">
    <name type="scientific">Phlebotomus papatasi</name>
    <name type="common">Sandfly</name>
    <dbReference type="NCBI Taxonomy" id="29031"/>
    <lineage>
        <taxon>Eukaryota</taxon>
        <taxon>Metazoa</taxon>
        <taxon>Ecdysozoa</taxon>
        <taxon>Arthropoda</taxon>
        <taxon>Hexapoda</taxon>
        <taxon>Insecta</taxon>
        <taxon>Pterygota</taxon>
        <taxon>Neoptera</taxon>
        <taxon>Endopterygota</taxon>
        <taxon>Diptera</taxon>
        <taxon>Nematocera</taxon>
        <taxon>Psychodoidea</taxon>
        <taxon>Psychodidae</taxon>
        <taxon>Phlebotomus</taxon>
        <taxon>Phlebotomus</taxon>
    </lineage>
</organism>
<keyword evidence="7" id="KW-1185">Reference proteome</keyword>
<evidence type="ECO:0000256" key="5">
    <source>
        <dbReference type="ARBA" id="ARBA00024195"/>
    </source>
</evidence>
<dbReference type="InterPro" id="IPR018114">
    <property type="entry name" value="TRYPSIN_HIS"/>
</dbReference>